<sequence>MSCINIIVLFVISLYTASAFSKQKGSALLLDAKVEYQREPWLSLNIHKISNNKGSYNFKFNLRIMRNINDANVVFQKWPLLPIQLTNDVNYNVSVFDKACDFVREDYFEILKSLERHQPCHLDKNLLRKGNYEFEYKLSEKAELIPVQGIGTAVYIFNVDHGSAPFLQIKFLVDTNILVAQK</sequence>
<dbReference type="Proteomes" id="UP000801492">
    <property type="component" value="Unassembled WGS sequence"/>
</dbReference>
<evidence type="ECO:0000256" key="1">
    <source>
        <dbReference type="SAM" id="SignalP"/>
    </source>
</evidence>
<keyword evidence="3" id="KW-1185">Reference proteome</keyword>
<accession>A0A8K0D5K1</accession>
<evidence type="ECO:0000313" key="3">
    <source>
        <dbReference type="Proteomes" id="UP000801492"/>
    </source>
</evidence>
<dbReference type="EMBL" id="VTPC01003984">
    <property type="protein sequence ID" value="KAF2897671.1"/>
    <property type="molecule type" value="Genomic_DNA"/>
</dbReference>
<keyword evidence="1" id="KW-0732">Signal</keyword>
<proteinExistence type="predicted"/>
<comment type="caution">
    <text evidence="2">The sequence shown here is derived from an EMBL/GenBank/DDBJ whole genome shotgun (WGS) entry which is preliminary data.</text>
</comment>
<reference evidence="2" key="1">
    <citation type="submission" date="2019-08" db="EMBL/GenBank/DDBJ databases">
        <title>The genome of the North American firefly Photinus pyralis.</title>
        <authorList>
            <consortium name="Photinus pyralis genome working group"/>
            <person name="Fallon T.R."/>
            <person name="Sander Lower S.E."/>
            <person name="Weng J.-K."/>
        </authorList>
    </citation>
    <scope>NUCLEOTIDE SEQUENCE</scope>
    <source>
        <strain evidence="2">TRF0915ILg1</strain>
        <tissue evidence="2">Whole body</tissue>
    </source>
</reference>
<gene>
    <name evidence="2" type="ORF">ILUMI_08504</name>
</gene>
<evidence type="ECO:0000313" key="2">
    <source>
        <dbReference type="EMBL" id="KAF2897671.1"/>
    </source>
</evidence>
<organism evidence="2 3">
    <name type="scientific">Ignelater luminosus</name>
    <name type="common">Cucubano</name>
    <name type="synonym">Pyrophorus luminosus</name>
    <dbReference type="NCBI Taxonomy" id="2038154"/>
    <lineage>
        <taxon>Eukaryota</taxon>
        <taxon>Metazoa</taxon>
        <taxon>Ecdysozoa</taxon>
        <taxon>Arthropoda</taxon>
        <taxon>Hexapoda</taxon>
        <taxon>Insecta</taxon>
        <taxon>Pterygota</taxon>
        <taxon>Neoptera</taxon>
        <taxon>Endopterygota</taxon>
        <taxon>Coleoptera</taxon>
        <taxon>Polyphaga</taxon>
        <taxon>Elateriformia</taxon>
        <taxon>Elateroidea</taxon>
        <taxon>Elateridae</taxon>
        <taxon>Agrypninae</taxon>
        <taxon>Pyrophorini</taxon>
        <taxon>Ignelater</taxon>
    </lineage>
</organism>
<dbReference type="AlphaFoldDB" id="A0A8K0D5K1"/>
<protein>
    <submittedName>
        <fullName evidence="2">Uncharacterized protein</fullName>
    </submittedName>
</protein>
<feature type="signal peptide" evidence="1">
    <location>
        <begin position="1"/>
        <end position="19"/>
    </location>
</feature>
<feature type="chain" id="PRO_5035453494" evidence="1">
    <location>
        <begin position="20"/>
        <end position="182"/>
    </location>
</feature>
<name>A0A8K0D5K1_IGNLU</name>
<dbReference type="OrthoDB" id="6796927at2759"/>